<dbReference type="AlphaFoldDB" id="A0A3S5CQ38"/>
<dbReference type="GO" id="GO:0004930">
    <property type="term" value="F:G protein-coupled receptor activity"/>
    <property type="evidence" value="ECO:0007669"/>
    <property type="project" value="InterPro"/>
</dbReference>
<gene>
    <name evidence="7" type="ORF">PXEA_LOCUS20658</name>
</gene>
<evidence type="ECO:0008006" key="9">
    <source>
        <dbReference type="Google" id="ProtNLM"/>
    </source>
</evidence>
<proteinExistence type="predicted"/>
<dbReference type="Proteomes" id="UP000784294">
    <property type="component" value="Unassembled WGS sequence"/>
</dbReference>
<keyword evidence="8" id="KW-1185">Reference proteome</keyword>
<comment type="subcellular location">
    <subcellularLocation>
        <location evidence="1">Membrane</location>
    </subcellularLocation>
</comment>
<dbReference type="Gene3D" id="1.20.1070.10">
    <property type="entry name" value="Rhodopsin 7-helix transmembrane proteins"/>
    <property type="match status" value="1"/>
</dbReference>
<dbReference type="EMBL" id="CAAALY010085704">
    <property type="protein sequence ID" value="VEL27218.1"/>
    <property type="molecule type" value="Genomic_DNA"/>
</dbReference>
<dbReference type="OrthoDB" id="10071887at2759"/>
<protein>
    <recommendedName>
        <fullName evidence="9">G-protein coupled receptors family 1 profile domain-containing protein</fullName>
    </recommendedName>
</protein>
<feature type="region of interest" description="Disordered" evidence="5">
    <location>
        <begin position="21"/>
        <end position="60"/>
    </location>
</feature>
<dbReference type="GO" id="GO:0016020">
    <property type="term" value="C:membrane"/>
    <property type="evidence" value="ECO:0007669"/>
    <property type="project" value="UniProtKB-SubCell"/>
</dbReference>
<feature type="compositionally biased region" description="Polar residues" evidence="5">
    <location>
        <begin position="41"/>
        <end position="58"/>
    </location>
</feature>
<comment type="caution">
    <text evidence="7">The sequence shown here is derived from an EMBL/GenBank/DDBJ whole genome shotgun (WGS) entry which is preliminary data.</text>
</comment>
<keyword evidence="2 6" id="KW-0812">Transmembrane</keyword>
<feature type="non-terminal residue" evidence="7">
    <location>
        <position position="210"/>
    </location>
</feature>
<evidence type="ECO:0000256" key="5">
    <source>
        <dbReference type="SAM" id="MobiDB-lite"/>
    </source>
</evidence>
<evidence type="ECO:0000256" key="6">
    <source>
        <dbReference type="SAM" id="Phobius"/>
    </source>
</evidence>
<dbReference type="Pfam" id="PF00001">
    <property type="entry name" value="7tm_1"/>
    <property type="match status" value="1"/>
</dbReference>
<feature type="transmembrane region" description="Helical" evidence="6">
    <location>
        <begin position="153"/>
        <end position="177"/>
    </location>
</feature>
<evidence type="ECO:0000256" key="1">
    <source>
        <dbReference type="ARBA" id="ARBA00004370"/>
    </source>
</evidence>
<evidence type="ECO:0000256" key="3">
    <source>
        <dbReference type="ARBA" id="ARBA00022989"/>
    </source>
</evidence>
<evidence type="ECO:0000313" key="7">
    <source>
        <dbReference type="EMBL" id="VEL27218.1"/>
    </source>
</evidence>
<name>A0A3S5CQ38_9PLAT</name>
<dbReference type="SUPFAM" id="SSF81321">
    <property type="entry name" value="Family A G protein-coupled receptor-like"/>
    <property type="match status" value="1"/>
</dbReference>
<evidence type="ECO:0000313" key="8">
    <source>
        <dbReference type="Proteomes" id="UP000784294"/>
    </source>
</evidence>
<accession>A0A3S5CQ38</accession>
<dbReference type="InterPro" id="IPR000276">
    <property type="entry name" value="GPCR_Rhodpsn"/>
</dbReference>
<evidence type="ECO:0000256" key="4">
    <source>
        <dbReference type="ARBA" id="ARBA00023136"/>
    </source>
</evidence>
<keyword evidence="4 6" id="KW-0472">Membrane</keyword>
<keyword evidence="3 6" id="KW-1133">Transmembrane helix</keyword>
<evidence type="ECO:0000256" key="2">
    <source>
        <dbReference type="ARBA" id="ARBA00022692"/>
    </source>
</evidence>
<organism evidence="7 8">
    <name type="scientific">Protopolystoma xenopodis</name>
    <dbReference type="NCBI Taxonomy" id="117903"/>
    <lineage>
        <taxon>Eukaryota</taxon>
        <taxon>Metazoa</taxon>
        <taxon>Spiralia</taxon>
        <taxon>Lophotrochozoa</taxon>
        <taxon>Platyhelminthes</taxon>
        <taxon>Monogenea</taxon>
        <taxon>Polyopisthocotylea</taxon>
        <taxon>Polystomatidea</taxon>
        <taxon>Polystomatidae</taxon>
        <taxon>Protopolystoma</taxon>
    </lineage>
</organism>
<sequence length="210" mass="23794">CKERTVVNESQTYLSPQVRPSGALFLRPSSRDSKRQNSSSTLHTQSCSTQMENTTGNSVGDLVERTPFVGEKSGVCLTSRSSLHLGHSQATTPGTNLVEFSKENNHLRKKQMEKANRISHYWNWLTCSGALAGKSLYKTPVARCRSENRARKALRTISFILGAFLLCWTPYHILILYKGFCRDLEYCINNHELWLNYCGRQRINCSVLSN</sequence>
<reference evidence="7" key="1">
    <citation type="submission" date="2018-11" db="EMBL/GenBank/DDBJ databases">
        <authorList>
            <consortium name="Pathogen Informatics"/>
        </authorList>
    </citation>
    <scope>NUCLEOTIDE SEQUENCE</scope>
</reference>